<protein>
    <submittedName>
        <fullName evidence="1">Uncharacterized protein</fullName>
    </submittedName>
</protein>
<dbReference type="RefSeq" id="WP_120334458.1">
    <property type="nucleotide sequence ID" value="NZ_CP070350.1"/>
</dbReference>
<reference evidence="1 2" key="1">
    <citation type="submission" date="2016-07" db="EMBL/GenBank/DDBJ databases">
        <title>Genome analysis of Sphingobacterium siyangense T12B17.</title>
        <authorList>
            <person name="Xu D."/>
            <person name="Su Y."/>
            <person name="Zheng S."/>
        </authorList>
    </citation>
    <scope>NUCLEOTIDE SEQUENCE [LARGE SCALE GENOMIC DNA]</scope>
    <source>
        <strain evidence="1 2">T12B17</strain>
    </source>
</reference>
<organism evidence="1 2">
    <name type="scientific">Sphingobacterium siyangense</name>
    <dbReference type="NCBI Taxonomy" id="459529"/>
    <lineage>
        <taxon>Bacteria</taxon>
        <taxon>Pseudomonadati</taxon>
        <taxon>Bacteroidota</taxon>
        <taxon>Sphingobacteriia</taxon>
        <taxon>Sphingobacteriales</taxon>
        <taxon>Sphingobacteriaceae</taxon>
        <taxon>Sphingobacterium</taxon>
    </lineage>
</organism>
<comment type="caution">
    <text evidence="1">The sequence shown here is derived from an EMBL/GenBank/DDBJ whole genome shotgun (WGS) entry which is preliminary data.</text>
</comment>
<dbReference type="AlphaFoldDB" id="A0A420FTV7"/>
<dbReference type="Proteomes" id="UP000286402">
    <property type="component" value="Unassembled WGS sequence"/>
</dbReference>
<name>A0A420FTV7_9SPHI</name>
<proteinExistence type="predicted"/>
<gene>
    <name evidence="1" type="ORF">BCY89_27775</name>
</gene>
<sequence length="169" mass="20463">MNCGKLYFHLERKESPYEEELPPNEIWGIIQLCYESDNKIEYILDWQWDIVEIVEWFDEAKDLLAVKNIDVLNDENKSIAELRDLGYKRSFFFSEDEQFRYYSELEECFSSFKFHLRGTPTPTYYIGLNNGKGEISYYSNEQEVYKRYCFSMDEFLNNTNKILMDFRQT</sequence>
<keyword evidence="2" id="KW-1185">Reference proteome</keyword>
<evidence type="ECO:0000313" key="2">
    <source>
        <dbReference type="Proteomes" id="UP000286402"/>
    </source>
</evidence>
<accession>A0A420FTV7</accession>
<evidence type="ECO:0000313" key="1">
    <source>
        <dbReference type="EMBL" id="RKF36396.1"/>
    </source>
</evidence>
<dbReference type="EMBL" id="MCAQ01000013">
    <property type="protein sequence ID" value="RKF36396.1"/>
    <property type="molecule type" value="Genomic_DNA"/>
</dbReference>